<keyword evidence="10" id="KW-0505">Motor protein</keyword>
<dbReference type="Gene3D" id="3.40.50.300">
    <property type="entry name" value="P-loop containing nucleotide triphosphate hydrolases"/>
    <property type="match status" value="3"/>
</dbReference>
<dbReference type="InterPro" id="IPR003593">
    <property type="entry name" value="AAA+_ATPase"/>
</dbReference>
<keyword evidence="8" id="KW-0175">Coiled coil</keyword>
<dbReference type="InterPro" id="IPR013602">
    <property type="entry name" value="Dynein_heavy_linker"/>
</dbReference>
<dbReference type="Pfam" id="PF12780">
    <property type="entry name" value="AAA_8"/>
    <property type="match status" value="1"/>
</dbReference>
<dbReference type="Proteomes" id="UP000007875">
    <property type="component" value="Unassembled WGS sequence"/>
</dbReference>
<dbReference type="FunFam" id="3.20.180.20:FF:000003">
    <property type="entry name" value="Dynein heavy chain 12, axonemal"/>
    <property type="match status" value="1"/>
</dbReference>
<dbReference type="Gene3D" id="1.10.8.710">
    <property type="match status" value="1"/>
</dbReference>
<dbReference type="Pfam" id="PF17852">
    <property type="entry name" value="Dynein_AAA_lid"/>
    <property type="match status" value="1"/>
</dbReference>
<dbReference type="Pfam" id="PF12775">
    <property type="entry name" value="AAA_7"/>
    <property type="match status" value="1"/>
</dbReference>
<dbReference type="FunFam" id="1.20.920.30:FF:000002">
    <property type="entry name" value="Dynein axonemal heavy chain 3"/>
    <property type="match status" value="1"/>
</dbReference>
<dbReference type="GeneTree" id="ENSGT00940000155282"/>
<dbReference type="InterPro" id="IPR035699">
    <property type="entry name" value="AAA_6"/>
</dbReference>
<dbReference type="FunFam" id="1.20.58.1120:FF:000005">
    <property type="entry name" value="Dynein, axonemal, heavy chain 12"/>
    <property type="match status" value="1"/>
</dbReference>
<dbReference type="GO" id="GO:0007018">
    <property type="term" value="P:microtubule-based movement"/>
    <property type="evidence" value="ECO:0007669"/>
    <property type="project" value="InterPro"/>
</dbReference>
<keyword evidence="3" id="KW-0963">Cytoplasm</keyword>
<keyword evidence="4" id="KW-0493">Microtubule</keyword>
<accession>H2Y7L8</accession>
<dbReference type="InterPro" id="IPR043157">
    <property type="entry name" value="Dynein_AAA1S"/>
</dbReference>
<dbReference type="InterPro" id="IPR027417">
    <property type="entry name" value="P-loop_NTPase"/>
</dbReference>
<keyword evidence="6" id="KW-0067">ATP-binding</keyword>
<evidence type="ECO:0000256" key="6">
    <source>
        <dbReference type="ARBA" id="ARBA00022840"/>
    </source>
</evidence>
<dbReference type="Pfam" id="PF17857">
    <property type="entry name" value="AAA_lid_1"/>
    <property type="match status" value="1"/>
</dbReference>
<feature type="domain" description="AAA+ ATPase" evidence="13">
    <location>
        <begin position="953"/>
        <end position="1097"/>
    </location>
</feature>
<dbReference type="HOGENOM" id="CLU_000038_5_3_1"/>
<organism evidence="14 15">
    <name type="scientific">Ciona savignyi</name>
    <name type="common">Pacific transparent sea squirt</name>
    <dbReference type="NCBI Taxonomy" id="51511"/>
    <lineage>
        <taxon>Eukaryota</taxon>
        <taxon>Metazoa</taxon>
        <taxon>Chordata</taxon>
        <taxon>Tunicata</taxon>
        <taxon>Ascidiacea</taxon>
        <taxon>Phlebobranchia</taxon>
        <taxon>Cionidae</taxon>
        <taxon>Ciona</taxon>
    </lineage>
</organism>
<keyword evidence="9" id="KW-0969">Cilium</keyword>
<evidence type="ECO:0000259" key="13">
    <source>
        <dbReference type="SMART" id="SM00382"/>
    </source>
</evidence>
<reference evidence="15" key="1">
    <citation type="submission" date="2003-08" db="EMBL/GenBank/DDBJ databases">
        <authorList>
            <person name="Birren B."/>
            <person name="Nusbaum C."/>
            <person name="Abebe A."/>
            <person name="Abouelleil A."/>
            <person name="Adekoya E."/>
            <person name="Ait-zahra M."/>
            <person name="Allen N."/>
            <person name="Allen T."/>
            <person name="An P."/>
            <person name="Anderson M."/>
            <person name="Anderson S."/>
            <person name="Arachchi H."/>
            <person name="Armbruster J."/>
            <person name="Bachantsang P."/>
            <person name="Baldwin J."/>
            <person name="Barry A."/>
            <person name="Bayul T."/>
            <person name="Blitshsteyn B."/>
            <person name="Bloom T."/>
            <person name="Blye J."/>
            <person name="Boguslavskiy L."/>
            <person name="Borowsky M."/>
            <person name="Boukhgalter B."/>
            <person name="Brunache A."/>
            <person name="Butler J."/>
            <person name="Calixte N."/>
            <person name="Calvo S."/>
            <person name="Camarata J."/>
            <person name="Campo K."/>
            <person name="Chang J."/>
            <person name="Cheshatsang Y."/>
            <person name="Citroen M."/>
            <person name="Collymore A."/>
            <person name="Considine T."/>
            <person name="Cook A."/>
            <person name="Cooke P."/>
            <person name="Corum B."/>
            <person name="Cuomo C."/>
            <person name="David R."/>
            <person name="Dawoe T."/>
            <person name="Degray S."/>
            <person name="Dodge S."/>
            <person name="Dooley K."/>
            <person name="Dorje P."/>
            <person name="Dorjee K."/>
            <person name="Dorris L."/>
            <person name="Duffey N."/>
            <person name="Dupes A."/>
            <person name="Elkins T."/>
            <person name="Engels R."/>
            <person name="Erickson J."/>
            <person name="Farina A."/>
            <person name="Faro S."/>
            <person name="Ferreira P."/>
            <person name="Fischer H."/>
            <person name="Fitzgerald M."/>
            <person name="Foley K."/>
            <person name="Gage D."/>
            <person name="Galagan J."/>
            <person name="Gearin G."/>
            <person name="Gnerre S."/>
            <person name="Gnirke A."/>
            <person name="Goyette A."/>
            <person name="Graham J."/>
            <person name="Grandbois E."/>
            <person name="Gyaltsen K."/>
            <person name="Hafez N."/>
            <person name="Hagopian D."/>
            <person name="Hagos B."/>
            <person name="Hall J."/>
            <person name="Hatcher B."/>
            <person name="Heller A."/>
            <person name="Higgins H."/>
            <person name="Honan T."/>
            <person name="Horn A."/>
            <person name="Houde N."/>
            <person name="Hughes L."/>
            <person name="Hulme W."/>
            <person name="Husby E."/>
            <person name="Iliev I."/>
            <person name="Jaffe D."/>
            <person name="Jones C."/>
            <person name="Kamal M."/>
            <person name="Kamat A."/>
            <person name="Kamvysselis M."/>
            <person name="Karlsson E."/>
            <person name="Kells C."/>
            <person name="Kieu A."/>
            <person name="Kisner P."/>
            <person name="Kodira C."/>
            <person name="Kulbokas E."/>
            <person name="Labutti K."/>
            <person name="Lama D."/>
            <person name="Landers T."/>
            <person name="Leger J."/>
            <person name="Levine S."/>
            <person name="Lewis D."/>
            <person name="Lewis T."/>
            <person name="Lindblad-toh K."/>
            <person name="Liu X."/>
            <person name="Lokyitsang T."/>
            <person name="Lokyitsang Y."/>
            <person name="Lucien O."/>
            <person name="Lui A."/>
            <person name="Ma L.J."/>
            <person name="Mabbitt R."/>
            <person name="Macdonald J."/>
            <person name="Maclean C."/>
            <person name="Major J."/>
            <person name="Manning J."/>
            <person name="Marabella R."/>
            <person name="Maru K."/>
            <person name="Matthews C."/>
            <person name="Mauceli E."/>
            <person name="Mccarthy M."/>
            <person name="Mcdonough S."/>
            <person name="Mcghee T."/>
            <person name="Meldrim J."/>
            <person name="Meneus L."/>
            <person name="Mesirov J."/>
            <person name="Mihalev A."/>
            <person name="Mihova T."/>
            <person name="Mikkelsen T."/>
            <person name="Mlenga V."/>
            <person name="Moru K."/>
            <person name="Mozes J."/>
            <person name="Mulrain L."/>
            <person name="Munson G."/>
            <person name="Naylor J."/>
            <person name="Newes C."/>
            <person name="Nguyen C."/>
            <person name="Nguyen N."/>
            <person name="Nguyen T."/>
            <person name="Nicol R."/>
            <person name="Nielsen C."/>
            <person name="Nizzari M."/>
            <person name="Norbu C."/>
            <person name="Norbu N."/>
            <person name="O'donnell P."/>
            <person name="Okoawo O."/>
            <person name="O'leary S."/>
            <person name="Omotosho B."/>
            <person name="O'neill K."/>
            <person name="Osman S."/>
            <person name="Parker S."/>
            <person name="Perrin D."/>
            <person name="Phunkhang P."/>
            <person name="Piqani B."/>
            <person name="Purcell S."/>
            <person name="Rachupka T."/>
            <person name="Ramasamy U."/>
            <person name="Rameau R."/>
            <person name="Ray V."/>
            <person name="Raymond C."/>
            <person name="Retta R."/>
            <person name="Richardson S."/>
            <person name="Rise C."/>
            <person name="Rodriguez J."/>
            <person name="Rogers J."/>
            <person name="Rogov P."/>
            <person name="Rutman M."/>
            <person name="Schupbach R."/>
            <person name="Seaman C."/>
            <person name="Settipalli S."/>
            <person name="Sharpe T."/>
            <person name="Sheridan J."/>
            <person name="Sherpa N."/>
            <person name="Shi J."/>
            <person name="Smirnov S."/>
            <person name="Smith C."/>
            <person name="Sougnez C."/>
            <person name="Spencer B."/>
            <person name="Stalker J."/>
            <person name="Stange-thomann N."/>
            <person name="Stavropoulos S."/>
            <person name="Stetson K."/>
            <person name="Stone C."/>
            <person name="Stone S."/>
            <person name="Stubbs M."/>
            <person name="Talamas J."/>
            <person name="Tchuinga P."/>
            <person name="Tenzing P."/>
            <person name="Tesfaye S."/>
            <person name="Theodore J."/>
            <person name="Thoulutsang Y."/>
            <person name="Topham K."/>
            <person name="Towey S."/>
            <person name="Tsamla T."/>
            <person name="Tsomo N."/>
            <person name="Vallee D."/>
            <person name="Vassiliev H."/>
            <person name="Venkataraman V."/>
            <person name="Vinson J."/>
            <person name="Vo A."/>
            <person name="Wade C."/>
            <person name="Wang S."/>
            <person name="Wangchuk T."/>
            <person name="Wangdi T."/>
            <person name="Whittaker C."/>
            <person name="Wilkinson J."/>
            <person name="Wu Y."/>
            <person name="Wyman D."/>
            <person name="Yadav S."/>
            <person name="Yang S."/>
            <person name="Yang X."/>
            <person name="Yeager S."/>
            <person name="Yee E."/>
            <person name="Young G."/>
            <person name="Zainoun J."/>
            <person name="Zembeck L."/>
            <person name="Zimmer A."/>
            <person name="Zody M."/>
            <person name="Lander E."/>
        </authorList>
    </citation>
    <scope>NUCLEOTIDE SEQUENCE [LARGE SCALE GENOMIC DNA]</scope>
</reference>
<dbReference type="FunFam" id="3.40.50.300:FF:001328">
    <property type="entry name" value="Dynein heavy chain 6, axonemal"/>
    <property type="match status" value="1"/>
</dbReference>
<keyword evidence="11" id="KW-0206">Cytoskeleton</keyword>
<dbReference type="GO" id="GO:0051959">
    <property type="term" value="F:dynein light intermediate chain binding"/>
    <property type="evidence" value="ECO:0007669"/>
    <property type="project" value="InterPro"/>
</dbReference>
<dbReference type="Gene3D" id="1.20.58.1120">
    <property type="match status" value="1"/>
</dbReference>
<keyword evidence="7" id="KW-0243">Dynein</keyword>
<evidence type="ECO:0000256" key="10">
    <source>
        <dbReference type="ARBA" id="ARBA00023175"/>
    </source>
</evidence>
<evidence type="ECO:0000313" key="14">
    <source>
        <dbReference type="Ensembl" id="ENSCSAVP00000001316.1"/>
    </source>
</evidence>
<dbReference type="PANTHER" id="PTHR45703">
    <property type="entry name" value="DYNEIN HEAVY CHAIN"/>
    <property type="match status" value="1"/>
</dbReference>
<dbReference type="SUPFAM" id="SSF52540">
    <property type="entry name" value="P-loop containing nucleoside triphosphate hydrolases"/>
    <property type="match status" value="4"/>
</dbReference>
<comment type="similarity">
    <text evidence="2">Belongs to the dynein heavy chain family.</text>
</comment>
<dbReference type="InterPro" id="IPR041589">
    <property type="entry name" value="DNAH3_AAA_lid_1"/>
</dbReference>
<reference evidence="14" key="3">
    <citation type="submission" date="2025-09" db="UniProtKB">
        <authorList>
            <consortium name="Ensembl"/>
        </authorList>
    </citation>
    <scope>IDENTIFICATION</scope>
</reference>
<dbReference type="GO" id="GO:0030286">
    <property type="term" value="C:dynein complex"/>
    <property type="evidence" value="ECO:0007669"/>
    <property type="project" value="UniProtKB-KW"/>
</dbReference>
<dbReference type="GO" id="GO:0045505">
    <property type="term" value="F:dynein intermediate chain binding"/>
    <property type="evidence" value="ECO:0007669"/>
    <property type="project" value="InterPro"/>
</dbReference>
<dbReference type="Gene3D" id="1.10.472.130">
    <property type="match status" value="1"/>
</dbReference>
<dbReference type="Pfam" id="PF12774">
    <property type="entry name" value="AAA_6"/>
    <property type="match status" value="1"/>
</dbReference>
<dbReference type="GO" id="GO:0005930">
    <property type="term" value="C:axoneme"/>
    <property type="evidence" value="ECO:0007669"/>
    <property type="project" value="UniProtKB-SubCell"/>
</dbReference>
<evidence type="ECO:0000256" key="1">
    <source>
        <dbReference type="ARBA" id="ARBA00004430"/>
    </source>
</evidence>
<evidence type="ECO:0000256" key="2">
    <source>
        <dbReference type="ARBA" id="ARBA00008887"/>
    </source>
</evidence>
<name>H2Y7L8_CIOSA</name>
<dbReference type="FunFam" id="1.10.8.710:FF:000004">
    <property type="entry name" value="Dynein axonemal heavy chain 6"/>
    <property type="match status" value="1"/>
</dbReference>
<dbReference type="Gene3D" id="1.20.920.30">
    <property type="match status" value="1"/>
</dbReference>
<evidence type="ECO:0000256" key="9">
    <source>
        <dbReference type="ARBA" id="ARBA00023069"/>
    </source>
</evidence>
<dbReference type="GO" id="GO:0005524">
    <property type="term" value="F:ATP binding"/>
    <property type="evidence" value="ECO:0007669"/>
    <property type="project" value="UniProtKB-KW"/>
</dbReference>
<dbReference type="SMART" id="SM00382">
    <property type="entry name" value="AAA"/>
    <property type="match status" value="2"/>
</dbReference>
<feature type="domain" description="AAA+ ATPase" evidence="13">
    <location>
        <begin position="307"/>
        <end position="446"/>
    </location>
</feature>
<proteinExistence type="inferred from homology"/>
<dbReference type="Gene3D" id="3.20.180.20">
    <property type="entry name" value="Dynein heavy chain, N-terminal domain 2"/>
    <property type="match status" value="1"/>
</dbReference>
<comment type="subcellular location">
    <subcellularLocation>
        <location evidence="1">Cytoplasm</location>
        <location evidence="1">Cytoskeleton</location>
        <location evidence="1">Cilium axoneme</location>
    </subcellularLocation>
</comment>
<dbReference type="Pfam" id="PF08393">
    <property type="entry name" value="DHC_N2"/>
    <property type="match status" value="1"/>
</dbReference>
<dbReference type="InterPro" id="IPR024317">
    <property type="entry name" value="Dynein_heavy_chain_D4_dom"/>
</dbReference>
<sequence>VLVVVEIEKMLEKLKKSNELLELILKGLNEYLEKKRLYFPRFFFLSNDELLEILSETKDPTRVQPHLKKCFEGIANLEFTDVLDITHIKSSEGEVVKLVDQISTAKARGQVEKWLLELEADMVTSLRKVPFDLLESLIKSFSTGKIQLEARSEWVKKWPGQAVLCVTQKYWTDNVQKALNTGPQVKFLNLSAMEDYLALSTEQISEIVFLVRGKLSKQNRVTLGALITMDVHARDVLAVLVKDKIQSENDFAWLSQLRYYWEESNMQTRMINAGLAYGYEYLGNTPRLVITPLTDRCYRTLFGALNLFLGGAPEGPAGTGKTETTKDLAKAIAKQCVVFNCSDGLDYIALGKFFKGLASCGAWSCFDEFNRIDLEVLSVVAQQILTIQSGIRSGQDTLLFEGTEIKLDVTCAVFITMNPGYAGRSELPDNLKALFRPVAMMVPDYAMISEIMLYSCGFVNARPLSVKIVATYRLCSEQLSSQHHYDYGMRAVKSVLTAAANLKVNLFPVFVLAYPDENEDILMLRSIIDVNLPKFLAHDLPLFNGITSDLFPGIKLPKPDYSHLLEAIKNQCDKLNLQMTDFFTQKILQIYEMLIVRHGFMIVGESFGGKTSAYRILAGALTEIHEKVQITVLNPKAVTMGQLYGSFDPISHEWSDGVLAVSYRQFASSQTPDRKWLIFDGPVDAIWIENMNTVLDDNKKLCLMSGEIIQMSPPMSLMFEPMDLEVASPATVSRCGMIYMEPHMLGWRPLLISWLSVLPRRLAQKRRRKGSYYVCILKIWLNSISLNVLKNGLHTTNHFFNLICLKLFLKLRDKILCFKMIKHILTKYCGGKMDDFKDAAKIKAMDQREVVAWIEGIFLFSYIWSVGATTDADSRVKFDKLLREIMDGPLSEETKNEFHIIDPVLPPSKSWEKWTESIKDAAPLAKDEMFNEITIPTQDTVRYTYLINLLVTHQVPVLLVGPTGTGKSNFLANQLDKDSYKPMNINFSAQTTAKQTQNIIMSKLDKRRKGVFGPPLGKKTVVFVDDINMPQREVYGAQPPIELLRQWLDHWNWYDLTDCTMIKLVDIQVLAAMGPPGGGRNPITPRFLRHFNTITINVFDNDAMSTIFTRIMNWHFSIRYSFMSLVPQIVKGTSEIYQSAAQNLLPTPAKSHYLFNLRDFSRIVGGICLSTPLSAPEPNSIKRLWFHEVLRVYYDRLVDDTDKKWLFDHLKEVVSDHFSANFHELFKHLDFNNDAENKLYVEVENIDKLREVVEGHLDEFNNMSKKPMNLVIFRFAIEHVSRISRILKQPRSHALLVGVGGSGRQSLTRLASHMADYELFQVEISKGYTSVEWREDLKVILRKSTEGEQHGAFLFTDVQIKEESFLEDINNLLNTGEVPNLFATDEKQEIIEKM</sequence>
<evidence type="ECO:0000256" key="11">
    <source>
        <dbReference type="ARBA" id="ARBA00023212"/>
    </source>
</evidence>
<evidence type="ECO:0000256" key="4">
    <source>
        <dbReference type="ARBA" id="ARBA00022701"/>
    </source>
</evidence>
<evidence type="ECO:0000256" key="7">
    <source>
        <dbReference type="ARBA" id="ARBA00023017"/>
    </source>
</evidence>
<keyword evidence="12" id="KW-0966">Cell projection</keyword>
<evidence type="ECO:0000256" key="3">
    <source>
        <dbReference type="ARBA" id="ARBA00022490"/>
    </source>
</evidence>
<dbReference type="FunFam" id="3.40.50.300:FF:000044">
    <property type="entry name" value="Dynein heavy chain 5, axonemal"/>
    <property type="match status" value="1"/>
</dbReference>
<dbReference type="InterPro" id="IPR042228">
    <property type="entry name" value="Dynein_linker_3"/>
</dbReference>
<keyword evidence="5" id="KW-0547">Nucleotide-binding</keyword>
<evidence type="ECO:0000256" key="12">
    <source>
        <dbReference type="ARBA" id="ARBA00023273"/>
    </source>
</evidence>
<dbReference type="PANTHER" id="PTHR45703:SF1">
    <property type="entry name" value="DYNEINS HEAVY CHAIN"/>
    <property type="match status" value="1"/>
</dbReference>
<dbReference type="InterPro" id="IPR026983">
    <property type="entry name" value="DHC"/>
</dbReference>
<keyword evidence="15" id="KW-1185">Reference proteome</keyword>
<protein>
    <recommendedName>
        <fullName evidence="13">AAA+ ATPase domain-containing protein</fullName>
    </recommendedName>
</protein>
<evidence type="ECO:0000256" key="8">
    <source>
        <dbReference type="ARBA" id="ARBA00023054"/>
    </source>
</evidence>
<dbReference type="Ensembl" id="ENSCSAVT00000001332.1">
    <property type="protein sequence ID" value="ENSCSAVP00000001316.1"/>
    <property type="gene ID" value="ENSCSAVG00000000729.1"/>
</dbReference>
<evidence type="ECO:0000256" key="5">
    <source>
        <dbReference type="ARBA" id="ARBA00022741"/>
    </source>
</evidence>
<dbReference type="GO" id="GO:0005874">
    <property type="term" value="C:microtubule"/>
    <property type="evidence" value="ECO:0007669"/>
    <property type="project" value="UniProtKB-KW"/>
</dbReference>
<reference evidence="14" key="2">
    <citation type="submission" date="2025-08" db="UniProtKB">
        <authorList>
            <consortium name="Ensembl"/>
        </authorList>
    </citation>
    <scope>IDENTIFICATION</scope>
</reference>
<evidence type="ECO:0000313" key="15">
    <source>
        <dbReference type="Proteomes" id="UP000007875"/>
    </source>
</evidence>
<dbReference type="InterPro" id="IPR041466">
    <property type="entry name" value="Dynein_AAA5_ext"/>
</dbReference>